<organism evidence="2">
    <name type="scientific">Microbacterium sp. LWS13-1.2</name>
    <dbReference type="NCBI Taxonomy" id="3135264"/>
    <lineage>
        <taxon>Bacteria</taxon>
        <taxon>Bacillati</taxon>
        <taxon>Actinomycetota</taxon>
        <taxon>Actinomycetes</taxon>
        <taxon>Micrococcales</taxon>
        <taxon>Microbacteriaceae</taxon>
        <taxon>Microbacterium</taxon>
    </lineage>
</organism>
<dbReference type="CDD" id="cd00321">
    <property type="entry name" value="SO_family_Moco"/>
    <property type="match status" value="1"/>
</dbReference>
<protein>
    <submittedName>
        <fullName evidence="2">Molybdopterin-dependent oxidoreductase</fullName>
    </submittedName>
</protein>
<dbReference type="PANTHER" id="PTHR43032">
    <property type="entry name" value="PROTEIN-METHIONINE-SULFOXIDE REDUCTASE"/>
    <property type="match status" value="1"/>
</dbReference>
<proteinExistence type="predicted"/>
<dbReference type="RefSeq" id="WP_349428083.1">
    <property type="nucleotide sequence ID" value="NZ_CP151632.1"/>
</dbReference>
<evidence type="ECO:0000259" key="1">
    <source>
        <dbReference type="Pfam" id="PF00174"/>
    </source>
</evidence>
<dbReference type="SUPFAM" id="SSF56524">
    <property type="entry name" value="Oxidoreductase molybdopterin-binding domain"/>
    <property type="match status" value="1"/>
</dbReference>
<dbReference type="EMBL" id="CP151632">
    <property type="protein sequence ID" value="WZO33539.1"/>
    <property type="molecule type" value="Genomic_DNA"/>
</dbReference>
<dbReference type="InterPro" id="IPR008335">
    <property type="entry name" value="Mopterin_OxRdtase_euk"/>
</dbReference>
<dbReference type="PANTHER" id="PTHR43032:SF2">
    <property type="entry name" value="BLL0505 PROTEIN"/>
    <property type="match status" value="1"/>
</dbReference>
<dbReference type="InterPro" id="IPR006311">
    <property type="entry name" value="TAT_signal"/>
</dbReference>
<gene>
    <name evidence="2" type="ORF">MRBLWS13_001166</name>
</gene>
<dbReference type="PROSITE" id="PS51318">
    <property type="entry name" value="TAT"/>
    <property type="match status" value="1"/>
</dbReference>
<dbReference type="PRINTS" id="PR00407">
    <property type="entry name" value="EUMOPTERIN"/>
</dbReference>
<dbReference type="Pfam" id="PF00174">
    <property type="entry name" value="Oxidored_molyb"/>
    <property type="match status" value="1"/>
</dbReference>
<sequence length="204" mass="22093">MTPADMERRVFLAGVGVSATALVALTAGQSFDVLAPLNLFAPRVKGQGPQALPVNRTAAQAEVSERALDPAWSLEVRSAGDGRRVYGREELSRMPQTEAVLPIACVEGWSTTAEWRGVRLSDLLTAVGVDPAHTIRLESLQQRGAYRTTTMPPHYAWDPLTLVALEVNGAPLDIDHGYPARIIAPGRPGVLQTKWLSRIEELPP</sequence>
<feature type="domain" description="Oxidoreductase molybdopterin-binding" evidence="1">
    <location>
        <begin position="70"/>
        <end position="200"/>
    </location>
</feature>
<dbReference type="Gene3D" id="3.90.420.10">
    <property type="entry name" value="Oxidoreductase, molybdopterin-binding domain"/>
    <property type="match status" value="1"/>
</dbReference>
<dbReference type="InterPro" id="IPR036374">
    <property type="entry name" value="OxRdtase_Mopterin-bd_sf"/>
</dbReference>
<accession>A0AAU6S9I9</accession>
<dbReference type="GO" id="GO:0016491">
    <property type="term" value="F:oxidoreductase activity"/>
    <property type="evidence" value="ECO:0007669"/>
    <property type="project" value="InterPro"/>
</dbReference>
<reference evidence="2" key="1">
    <citation type="submission" date="2024-04" db="EMBL/GenBank/DDBJ databases">
        <authorList>
            <person name="Roder T."/>
            <person name="Oberhansli S."/>
            <person name="Kreuzer M."/>
        </authorList>
    </citation>
    <scope>NUCLEOTIDE SEQUENCE</scope>
    <source>
        <strain evidence="2">LWS13-1.2</strain>
    </source>
</reference>
<dbReference type="InterPro" id="IPR000572">
    <property type="entry name" value="OxRdtase_Mopterin-bd_dom"/>
</dbReference>
<evidence type="ECO:0000313" key="2">
    <source>
        <dbReference type="EMBL" id="WZO33539.1"/>
    </source>
</evidence>
<name>A0AAU6S9I9_9MICO</name>
<dbReference type="AlphaFoldDB" id="A0AAU6S9I9"/>